<name>A0A5K7ZY13_9BACT</name>
<dbReference type="Pfam" id="PF00108">
    <property type="entry name" value="Thiolase_N"/>
    <property type="match status" value="1"/>
</dbReference>
<protein>
    <recommendedName>
        <fullName evidence="10">Acetyl-CoA acetyltransferase</fullName>
    </recommendedName>
</protein>
<feature type="active site" description="Proton acceptor" evidence="4">
    <location>
        <position position="351"/>
    </location>
</feature>
<keyword evidence="3 5" id="KW-0012">Acyltransferase</keyword>
<dbReference type="AlphaFoldDB" id="A0A5K7ZY13"/>
<evidence type="ECO:0000256" key="5">
    <source>
        <dbReference type="RuleBase" id="RU003557"/>
    </source>
</evidence>
<dbReference type="InterPro" id="IPR002155">
    <property type="entry name" value="Thiolase"/>
</dbReference>
<dbReference type="CDD" id="cd00751">
    <property type="entry name" value="thiolase"/>
    <property type="match status" value="1"/>
</dbReference>
<dbReference type="GO" id="GO:0003988">
    <property type="term" value="F:acetyl-CoA C-acyltransferase activity"/>
    <property type="evidence" value="ECO:0007669"/>
    <property type="project" value="UniProtKB-ARBA"/>
</dbReference>
<dbReference type="Gene3D" id="3.40.47.10">
    <property type="match status" value="2"/>
</dbReference>
<dbReference type="KEGG" id="dov:DSCO28_57290"/>
<dbReference type="PANTHER" id="PTHR18919:SF107">
    <property type="entry name" value="ACETYL-COA ACETYLTRANSFERASE, CYTOSOLIC"/>
    <property type="match status" value="1"/>
</dbReference>
<dbReference type="InterPro" id="IPR016039">
    <property type="entry name" value="Thiolase-like"/>
</dbReference>
<dbReference type="Proteomes" id="UP000425960">
    <property type="component" value="Chromosome"/>
</dbReference>
<evidence type="ECO:0000313" key="9">
    <source>
        <dbReference type="Proteomes" id="UP000425960"/>
    </source>
</evidence>
<feature type="active site" description="Proton acceptor" evidence="4">
    <location>
        <position position="381"/>
    </location>
</feature>
<evidence type="ECO:0000256" key="4">
    <source>
        <dbReference type="PIRSR" id="PIRSR000429-1"/>
    </source>
</evidence>
<evidence type="ECO:0008006" key="10">
    <source>
        <dbReference type="Google" id="ProtNLM"/>
    </source>
</evidence>
<dbReference type="PANTHER" id="PTHR18919">
    <property type="entry name" value="ACETYL-COA C-ACYLTRANSFERASE"/>
    <property type="match status" value="1"/>
</dbReference>
<dbReference type="InterPro" id="IPR020617">
    <property type="entry name" value="Thiolase_C"/>
</dbReference>
<reference evidence="8 9" key="1">
    <citation type="submission" date="2019-11" db="EMBL/GenBank/DDBJ databases">
        <title>Comparative genomics of hydrocarbon-degrading Desulfosarcina strains.</title>
        <authorList>
            <person name="Watanabe M."/>
            <person name="Kojima H."/>
            <person name="Fukui M."/>
        </authorList>
    </citation>
    <scope>NUCLEOTIDE SEQUENCE [LARGE SCALE GENOMIC DNA]</scope>
    <source>
        <strain evidence="8 9">28bB2T</strain>
    </source>
</reference>
<evidence type="ECO:0000313" key="8">
    <source>
        <dbReference type="EMBL" id="BBO85163.1"/>
    </source>
</evidence>
<dbReference type="PIRSF" id="PIRSF000429">
    <property type="entry name" value="Ac-CoA_Ac_transf"/>
    <property type="match status" value="1"/>
</dbReference>
<gene>
    <name evidence="8" type="ORF">DSCO28_57290</name>
</gene>
<feature type="domain" description="Thiolase C-terminal" evidence="7">
    <location>
        <begin position="277"/>
        <end position="393"/>
    </location>
</feature>
<proteinExistence type="inferred from homology"/>
<dbReference type="EMBL" id="AP021876">
    <property type="protein sequence ID" value="BBO85163.1"/>
    <property type="molecule type" value="Genomic_DNA"/>
</dbReference>
<comment type="similarity">
    <text evidence="1 5">Belongs to the thiolase-like superfamily. Thiolase family.</text>
</comment>
<evidence type="ECO:0000256" key="1">
    <source>
        <dbReference type="ARBA" id="ARBA00010982"/>
    </source>
</evidence>
<feature type="domain" description="Thiolase N-terminal" evidence="6">
    <location>
        <begin position="15"/>
        <end position="262"/>
    </location>
</feature>
<accession>A0A5K7ZY13</accession>
<evidence type="ECO:0000259" key="6">
    <source>
        <dbReference type="Pfam" id="PF00108"/>
    </source>
</evidence>
<dbReference type="SUPFAM" id="SSF53901">
    <property type="entry name" value="Thiolase-like"/>
    <property type="match status" value="1"/>
</dbReference>
<keyword evidence="2 5" id="KW-0808">Transferase</keyword>
<dbReference type="RefSeq" id="WP_155324855.1">
    <property type="nucleotide sequence ID" value="NZ_AP021876.1"/>
</dbReference>
<evidence type="ECO:0000256" key="3">
    <source>
        <dbReference type="ARBA" id="ARBA00023315"/>
    </source>
</evidence>
<dbReference type="InterPro" id="IPR020616">
    <property type="entry name" value="Thiolase_N"/>
</dbReference>
<sequence length="395" mass="42716">MFSKAFVPYKGYWSSPFSRWQGMIQNEDSVYLGASAAKQFFALRGYTVDLFDSIVFGTTIPQKSWFYASPHFASLMGNPMISGPLMAQACATSTVSLNYAANCVETGGNQTVLVATTDRMSNGPNILWPNPNGPGGMPTFESWVMDGFAMDPMAETSPTGTAENVAKKHGFTREQSDAMAIARYNKYTDALKNDREFQKRYMLPLEIQVSRKKTVMFEEDEGITPCTEEGMARLKTKPGCVLTFGAQTHPADGNAGMIVTTKEKADELSADKAVTIQLIAYGAARADKAHMPEAATFAAQNSLKNAGLAVSDMAAVKTHNPFTINDLTMQKILGVDEKIFNNYGSSMIFGHPQGPTTMRLFIELIEELVILGGGYGLLSGCAAGDSGASLIVKVN</sequence>
<dbReference type="Pfam" id="PF02803">
    <property type="entry name" value="Thiolase_C"/>
    <property type="match status" value="1"/>
</dbReference>
<evidence type="ECO:0000259" key="7">
    <source>
        <dbReference type="Pfam" id="PF02803"/>
    </source>
</evidence>
<evidence type="ECO:0000256" key="2">
    <source>
        <dbReference type="ARBA" id="ARBA00022679"/>
    </source>
</evidence>
<organism evidence="8 9">
    <name type="scientific">Desulfosarcina ovata subsp. sediminis</name>
    <dbReference type="NCBI Taxonomy" id="885957"/>
    <lineage>
        <taxon>Bacteria</taxon>
        <taxon>Pseudomonadati</taxon>
        <taxon>Thermodesulfobacteriota</taxon>
        <taxon>Desulfobacteria</taxon>
        <taxon>Desulfobacterales</taxon>
        <taxon>Desulfosarcinaceae</taxon>
        <taxon>Desulfosarcina</taxon>
    </lineage>
</organism>
<feature type="active site" description="Acyl-thioester intermediate" evidence="4">
    <location>
        <position position="90"/>
    </location>
</feature>